<dbReference type="Gene3D" id="2.60.40.10">
    <property type="entry name" value="Immunoglobulins"/>
    <property type="match status" value="4"/>
</dbReference>
<dbReference type="InterPro" id="IPR010221">
    <property type="entry name" value="VCBS_dom"/>
</dbReference>
<evidence type="ECO:0000256" key="1">
    <source>
        <dbReference type="ARBA" id="ARBA00022729"/>
    </source>
</evidence>
<dbReference type="InterPro" id="IPR047777">
    <property type="entry name" value="LapA-like_RM"/>
</dbReference>
<sequence>MATPSQQATIVQLNGQAFIRDATGKMTPLHSGETLNQDQVLVTSPDGEVVVLLPNGDTQTVGPDRSVLLDAQFMGAAPDTTEAAVAPSSVQGGTAQIDQIVAQGGDLSTDLEATAAGLTGGGDAGNGTHTFIRVGRISEEAGSTAFGTPGTPIGGAGAAEQNGQNHAPVAVDDNSTGAANDGLTSPEDTPLTISPLLLLSNDGDPDGDPLTIVSVQDPVHGTLSIDANNNIVFTPDPNYNGPASFSYTIDDGRGGTATATVNLNITPVNDPATVSNDAGTVKEDTPTQTTVGGTLTITDVDTGEQHVVAQNVSNPYGTFTVDADGNWSFTIDNTSPTVQALAEGQTQVLTFDVTSVDGTGTGVVTITVVGTNDNAVITAHLPGDDAGTVKEDTILATGGKLDVADPDTGESAVIAQTDTTGTYGSFSILADGTWTYTLNNASPVVQALNEGESRTEVFQVQSQDGSDTHFVTVTVLGTNDNAVITAHLPGDDAGTVKEDTILSTGGKLDVADPDAGQSAVVAQSNTTGTYGSFSIAADGTWTYSLNNGSPIVQALNEGESRTETFQVQSLDGTDTHTVTVTILGTNDAALIGGNDSGTVKEDTTLVTGGILTVSDVDTGQSSLVAETVTGTYGTFSVDANGNWSYVLNNSSPIVQALNDGDTRVETFAVQSVDGTTHTVTVNVLGTNDGEQLPPPRISVSLDSEGDTVFEGNYAVFNVHLSYPSTTDVTFTPSQVSGTATVGTDTSDTLEYWNGSAWVAVSGGITIPAGQTDVQVRVATVADGIYEGNENFSLHVDVTSGSTSNTSADATAVIIDGDKPPEVSISVSGEGSMVHEGDYAVFNVHLSGSSSTDVVFTPSLVSGTATVGTDTGTALEYSLNGTDWFAVGTGVTIPAGQTDVQVRVATVADGIYEGNENFSLHVDVTSSNTSNSSADATATIVDADSPPQVTVSVSGEGSMVHEGDYAVFNVHLSGSSSTDVVFTPSLVSGTATVGTDTGTALEYWNGSAWVAISGGVTIPAGQTDVQVRVATVADGIYEGNENFSLHVDVTSSNTSNTSADATATIIDADSPPVVSVSVSSEGSMVPEGAYAVFNVHLSGPSSGAISFTPSLHDGTAIIGTDTSTTLEYWNGSAWTVVSGDITLAAGQTDVQVRVATIDDSIYEGNENFSLQVHVTSGSTSNTDASATAIIVDNDAQPVGHDDGYTVQEASTNALASVLGNDTPSGLHVAKFATDGAGGGAVSADGSHTITTSLGGTVTMHADGTFTYTIPDLHHTGTAVDSFYYQATDGNANTAWTKVSVNVTDTGPTAHDDTVSLNTVSTDTVNLVLVVDSSGSIGTTNLNTIKAALSHLMTTYGSALQSVMLVDFDDNARVFHVNTDGTGSVWLTQSQAESKYSSITSGGNTDYDDAIKAVQDNYGTPPTAAKTYVYFVSDGEPTGSDGTNPNTIEPSERADWVNFLTGKVDEVYAIGIGSGVSQTDSDLLDVAWSSSGNDAGNVKLISTADDLSGTLTSIAQSNGNVTSNDDFGLDGAGSPKLVSVSYDADGSGPGAATVYTFDATHHAYTINLGAGRGTLVLHDDGSYTYTPASGSSNGAPFTVQYTIQDADGSQSTASMLFDPNGTPVVGTAPSITVSEEGLPGANPDTTGNTDTTNLALRSGTIAITDPDSTDFNLRFAAPTATLTSGGTALSWSGAGTGVLIGMANGVEIIRISQSDTHGGYQVQLSGSLDHATAGQEDVKSFGVLVTVDDGAAANNTTTTTLTVNVEDDSPINMITNGLAQNTTSTSFEGTLASIGADKTGAHIVLSGSVPSGLTSNGVAITYSLSSDGSTLTAKAGTNTVFTLTGHADGSYSYDQVRTLDLSVVTSNLQSSVGAGGPQAAYYMYTDGSFGSTENAKDWAVKITGSDSINPSTQGMGVSNNLFQTGETMRFEFDDEHASTVGGSTPNLAYATKIGVTDLTGSESLAWTAYFTDGSHASGVVTAGSLVSGAFTITSPNGLYLDYVDLAPGSSTSIRLTSVTNYVLDDTHTKDLNFGFTAYDGDGDTSNGSLTITSQNSATLTGDATHTALGGGNANNTLLGTAGNDILTGGAGNDTLTGGLGADVFRWGVNDHGTAATPSNDVVTDFATTGASHDQLDLRDLLTSVNWTVNAGHTTAQLATELDGYLSVSESGTTTTLSVKAGSSSVTETIQLQNVTDLVDGTHTVSHDVIVYMLDHDLIKHD</sequence>
<feature type="domain" description="VWFA" evidence="5">
    <location>
        <begin position="1324"/>
        <end position="1512"/>
    </location>
</feature>
<dbReference type="PROSITE" id="PS50234">
    <property type="entry name" value="VWFA"/>
    <property type="match status" value="1"/>
</dbReference>
<dbReference type="InterPro" id="IPR011047">
    <property type="entry name" value="Quinoprotein_ADH-like_sf"/>
</dbReference>
<dbReference type="Pfam" id="PF17803">
    <property type="entry name" value="Cadherin_4"/>
    <property type="match status" value="3"/>
</dbReference>
<dbReference type="SUPFAM" id="SSF141072">
    <property type="entry name" value="CalX-like"/>
    <property type="match status" value="4"/>
</dbReference>
<dbReference type="CDD" id="cd00198">
    <property type="entry name" value="vWFA"/>
    <property type="match status" value="1"/>
</dbReference>
<dbReference type="GO" id="GO:0016020">
    <property type="term" value="C:membrane"/>
    <property type="evidence" value="ECO:0007669"/>
    <property type="project" value="InterPro"/>
</dbReference>
<proteinExistence type="predicted"/>
<dbReference type="InterPro" id="IPR001343">
    <property type="entry name" value="Hemolysn_Ca-bd"/>
</dbReference>
<dbReference type="Pfam" id="PF03160">
    <property type="entry name" value="Calx-beta"/>
    <property type="match status" value="3"/>
</dbReference>
<gene>
    <name evidence="7" type="ORF">SAMN02745857_04071</name>
</gene>
<dbReference type="SMART" id="SM00237">
    <property type="entry name" value="Calx_beta"/>
    <property type="match status" value="4"/>
</dbReference>
<feature type="region of interest" description="Disordered" evidence="4">
    <location>
        <begin position="143"/>
        <end position="191"/>
    </location>
</feature>
<dbReference type="InterPro" id="IPR013783">
    <property type="entry name" value="Ig-like_fold"/>
</dbReference>
<dbReference type="GO" id="GO:0007154">
    <property type="term" value="P:cell communication"/>
    <property type="evidence" value="ECO:0007669"/>
    <property type="project" value="InterPro"/>
</dbReference>
<dbReference type="Pfam" id="PF00353">
    <property type="entry name" value="HemolysinCabind"/>
    <property type="match status" value="1"/>
</dbReference>
<dbReference type="PROSITE" id="PS50268">
    <property type="entry name" value="CADHERIN_2"/>
    <property type="match status" value="1"/>
</dbReference>
<organism evidence="7 8">
    <name type="scientific">Andreprevotia lacus DSM 23236</name>
    <dbReference type="NCBI Taxonomy" id="1121001"/>
    <lineage>
        <taxon>Bacteria</taxon>
        <taxon>Pseudomonadati</taxon>
        <taxon>Pseudomonadota</taxon>
        <taxon>Betaproteobacteria</taxon>
        <taxon>Neisseriales</taxon>
        <taxon>Chitinibacteraceae</taxon>
        <taxon>Andreprevotia</taxon>
    </lineage>
</organism>
<dbReference type="Gene3D" id="2.60.40.2030">
    <property type="match status" value="4"/>
</dbReference>
<dbReference type="InterPro" id="IPR040853">
    <property type="entry name" value="RapA2_cadherin-like"/>
</dbReference>
<dbReference type="InterPro" id="IPR038081">
    <property type="entry name" value="CalX-like_sf"/>
</dbReference>
<dbReference type="InterPro" id="IPR036465">
    <property type="entry name" value="vWFA_dom_sf"/>
</dbReference>
<dbReference type="InterPro" id="IPR003644">
    <property type="entry name" value="Calx_beta"/>
</dbReference>
<dbReference type="Pfam" id="PF17963">
    <property type="entry name" value="Big_9"/>
    <property type="match status" value="2"/>
</dbReference>
<keyword evidence="1" id="KW-0732">Signal</keyword>
<keyword evidence="8" id="KW-1185">Reference proteome</keyword>
<name>A0A1W1Y0N6_9NEIS</name>
<protein>
    <submittedName>
        <fullName evidence="7">VCBS repeat-containing protein</fullName>
    </submittedName>
</protein>
<dbReference type="CDD" id="cd11304">
    <property type="entry name" value="Cadherin_repeat"/>
    <property type="match status" value="1"/>
</dbReference>
<dbReference type="NCBIfam" id="NF033682">
    <property type="entry name" value="retention_LapA"/>
    <property type="match status" value="1"/>
</dbReference>
<evidence type="ECO:0000259" key="5">
    <source>
        <dbReference type="PROSITE" id="PS50234"/>
    </source>
</evidence>
<dbReference type="NCBIfam" id="TIGR01965">
    <property type="entry name" value="VCBS_repeat"/>
    <property type="match status" value="4"/>
</dbReference>
<dbReference type="STRING" id="1121001.SAMN02745857_04071"/>
<dbReference type="InterPro" id="IPR018511">
    <property type="entry name" value="Hemolysin-typ_Ca-bd_CS"/>
</dbReference>
<dbReference type="GO" id="GO:0007156">
    <property type="term" value="P:homophilic cell adhesion via plasma membrane adhesion molecules"/>
    <property type="evidence" value="ECO:0007669"/>
    <property type="project" value="InterPro"/>
</dbReference>
<dbReference type="InterPro" id="IPR002126">
    <property type="entry name" value="Cadherin-like_dom"/>
</dbReference>
<evidence type="ECO:0000256" key="4">
    <source>
        <dbReference type="SAM" id="MobiDB-lite"/>
    </source>
</evidence>
<feature type="domain" description="Cadherin" evidence="6">
    <location>
        <begin position="273"/>
        <end position="384"/>
    </location>
</feature>
<evidence type="ECO:0000313" key="8">
    <source>
        <dbReference type="Proteomes" id="UP000192761"/>
    </source>
</evidence>
<evidence type="ECO:0000313" key="7">
    <source>
        <dbReference type="EMBL" id="SMC29733.1"/>
    </source>
</evidence>
<dbReference type="RefSeq" id="WP_176217042.1">
    <property type="nucleotide sequence ID" value="NZ_FWXD01000042.1"/>
</dbReference>
<dbReference type="EMBL" id="FWXD01000042">
    <property type="protein sequence ID" value="SMC29733.1"/>
    <property type="molecule type" value="Genomic_DNA"/>
</dbReference>
<evidence type="ECO:0000256" key="2">
    <source>
        <dbReference type="ARBA" id="ARBA00022737"/>
    </source>
</evidence>
<dbReference type="GO" id="GO:0005509">
    <property type="term" value="F:calcium ion binding"/>
    <property type="evidence" value="ECO:0007669"/>
    <property type="project" value="InterPro"/>
</dbReference>
<dbReference type="InterPro" id="IPR019960">
    <property type="entry name" value="T1SS_VCA0849"/>
</dbReference>
<dbReference type="Proteomes" id="UP000192761">
    <property type="component" value="Unassembled WGS sequence"/>
</dbReference>
<keyword evidence="2" id="KW-0677">Repeat</keyword>
<dbReference type="Gene3D" id="3.40.50.410">
    <property type="entry name" value="von Willebrand factor, type A domain"/>
    <property type="match status" value="1"/>
</dbReference>
<dbReference type="SMART" id="SM00327">
    <property type="entry name" value="VWA"/>
    <property type="match status" value="1"/>
</dbReference>
<dbReference type="SUPFAM" id="SSF53300">
    <property type="entry name" value="vWA-like"/>
    <property type="match status" value="1"/>
</dbReference>
<feature type="compositionally biased region" description="Polar residues" evidence="4">
    <location>
        <begin position="173"/>
        <end position="187"/>
    </location>
</feature>
<dbReference type="Pfam" id="PF13519">
    <property type="entry name" value="VWA_2"/>
    <property type="match status" value="1"/>
</dbReference>
<dbReference type="InterPro" id="IPR002035">
    <property type="entry name" value="VWF_A"/>
</dbReference>
<evidence type="ECO:0000259" key="6">
    <source>
        <dbReference type="PROSITE" id="PS50268"/>
    </source>
</evidence>
<keyword evidence="3" id="KW-0106">Calcium</keyword>
<reference evidence="7 8" key="1">
    <citation type="submission" date="2017-04" db="EMBL/GenBank/DDBJ databases">
        <authorList>
            <person name="Afonso C.L."/>
            <person name="Miller P.J."/>
            <person name="Scott M.A."/>
            <person name="Spackman E."/>
            <person name="Goraichik I."/>
            <person name="Dimitrov K.M."/>
            <person name="Suarez D.L."/>
            <person name="Swayne D.E."/>
        </authorList>
    </citation>
    <scope>NUCLEOTIDE SEQUENCE [LARGE SCALE GENOMIC DNA]</scope>
    <source>
        <strain evidence="7 8">DSM 23236</strain>
    </source>
</reference>
<evidence type="ECO:0000256" key="3">
    <source>
        <dbReference type="ARBA" id="ARBA00022837"/>
    </source>
</evidence>
<dbReference type="PROSITE" id="PS00330">
    <property type="entry name" value="HEMOLYSIN_CALCIUM"/>
    <property type="match status" value="1"/>
</dbReference>
<dbReference type="SUPFAM" id="SSF50998">
    <property type="entry name" value="Quinoprotein alcohol dehydrogenase-like"/>
    <property type="match status" value="1"/>
</dbReference>
<accession>A0A1W1Y0N6</accession>
<dbReference type="NCBIfam" id="TIGR03661">
    <property type="entry name" value="T1SS_VCA0849"/>
    <property type="match status" value="1"/>
</dbReference>